<dbReference type="SMART" id="SM00267">
    <property type="entry name" value="GGDEF"/>
    <property type="match status" value="1"/>
</dbReference>
<evidence type="ECO:0000259" key="2">
    <source>
        <dbReference type="PROSITE" id="PS50883"/>
    </source>
</evidence>
<keyword evidence="6" id="KW-1185">Reference proteome</keyword>
<name>A0ABS6XR75_9SPHN</name>
<accession>A0ABS6XR75</accession>
<feature type="transmembrane region" description="Helical" evidence="1">
    <location>
        <begin position="48"/>
        <end position="73"/>
    </location>
</feature>
<evidence type="ECO:0000313" key="6">
    <source>
        <dbReference type="Proteomes" id="UP001197214"/>
    </source>
</evidence>
<feature type="transmembrane region" description="Helical" evidence="1">
    <location>
        <begin position="109"/>
        <end position="128"/>
    </location>
</feature>
<proteinExistence type="predicted"/>
<evidence type="ECO:0000259" key="4">
    <source>
        <dbReference type="PROSITE" id="PS50924"/>
    </source>
</evidence>
<feature type="domain" description="EAL" evidence="2">
    <location>
        <begin position="421"/>
        <end position="671"/>
    </location>
</feature>
<keyword evidence="1" id="KW-0472">Membrane</keyword>
<dbReference type="InterPro" id="IPR000160">
    <property type="entry name" value="GGDEF_dom"/>
</dbReference>
<dbReference type="PROSITE" id="PS50883">
    <property type="entry name" value="EAL"/>
    <property type="match status" value="1"/>
</dbReference>
<dbReference type="PROSITE" id="PS50887">
    <property type="entry name" value="GGDEF"/>
    <property type="match status" value="1"/>
</dbReference>
<dbReference type="Pfam" id="PF00563">
    <property type="entry name" value="EAL"/>
    <property type="match status" value="1"/>
</dbReference>
<dbReference type="RefSeq" id="WP_219239023.1">
    <property type="nucleotide sequence ID" value="NZ_JAHWZX010000014.1"/>
</dbReference>
<keyword evidence="1" id="KW-0812">Transmembrane</keyword>
<dbReference type="SMART" id="SM00052">
    <property type="entry name" value="EAL"/>
    <property type="match status" value="1"/>
</dbReference>
<feature type="transmembrane region" description="Helical" evidence="1">
    <location>
        <begin position="171"/>
        <end position="193"/>
    </location>
</feature>
<reference evidence="5 6" key="1">
    <citation type="submission" date="2021-07" db="EMBL/GenBank/DDBJ databases">
        <title>Stakelama flava sp. nov., a novel endophytic bacterium isolated from branch of Kandelia candel.</title>
        <authorList>
            <person name="Tuo L."/>
        </authorList>
    </citation>
    <scope>NUCLEOTIDE SEQUENCE [LARGE SCALE GENOMIC DNA]</scope>
    <source>
        <strain evidence="5 6">CBK3Z-3</strain>
    </source>
</reference>
<feature type="transmembrane region" description="Helical" evidence="1">
    <location>
        <begin position="15"/>
        <end position="36"/>
    </location>
</feature>
<dbReference type="InterPro" id="IPR005330">
    <property type="entry name" value="MHYT_dom"/>
</dbReference>
<protein>
    <submittedName>
        <fullName evidence="5">EAL domain-containing protein</fullName>
    </submittedName>
</protein>
<feature type="transmembrane region" description="Helical" evidence="1">
    <location>
        <begin position="79"/>
        <end position="102"/>
    </location>
</feature>
<feature type="domain" description="MHYT" evidence="4">
    <location>
        <begin position="12"/>
        <end position="197"/>
    </location>
</feature>
<dbReference type="CDD" id="cd01949">
    <property type="entry name" value="GGDEF"/>
    <property type="match status" value="1"/>
</dbReference>
<dbReference type="Proteomes" id="UP001197214">
    <property type="component" value="Unassembled WGS sequence"/>
</dbReference>
<dbReference type="EMBL" id="JAHWZX010000014">
    <property type="protein sequence ID" value="MBW4331905.1"/>
    <property type="molecule type" value="Genomic_DNA"/>
</dbReference>
<dbReference type="PANTHER" id="PTHR44757">
    <property type="entry name" value="DIGUANYLATE CYCLASE DGCP"/>
    <property type="match status" value="1"/>
</dbReference>
<dbReference type="PANTHER" id="PTHR44757:SF2">
    <property type="entry name" value="BIOFILM ARCHITECTURE MAINTENANCE PROTEIN MBAA"/>
    <property type="match status" value="1"/>
</dbReference>
<dbReference type="InterPro" id="IPR052155">
    <property type="entry name" value="Biofilm_reg_signaling"/>
</dbReference>
<feature type="domain" description="GGDEF" evidence="3">
    <location>
        <begin position="280"/>
        <end position="412"/>
    </location>
</feature>
<gene>
    <name evidence="5" type="ORF">KY084_13615</name>
</gene>
<feature type="transmembrane region" description="Helical" evidence="1">
    <location>
        <begin position="143"/>
        <end position="164"/>
    </location>
</feature>
<organism evidence="5 6">
    <name type="scientific">Stakelama flava</name>
    <dbReference type="NCBI Taxonomy" id="2860338"/>
    <lineage>
        <taxon>Bacteria</taxon>
        <taxon>Pseudomonadati</taxon>
        <taxon>Pseudomonadota</taxon>
        <taxon>Alphaproteobacteria</taxon>
        <taxon>Sphingomonadales</taxon>
        <taxon>Sphingomonadaceae</taxon>
        <taxon>Stakelama</taxon>
    </lineage>
</organism>
<dbReference type="PROSITE" id="PS50924">
    <property type="entry name" value="MHYT"/>
    <property type="match status" value="1"/>
</dbReference>
<comment type="caution">
    <text evidence="5">The sequence shown here is derived from an EMBL/GenBank/DDBJ whole genome shotgun (WGS) entry which is preliminary data.</text>
</comment>
<sequence>MSEVALCIVQDHDPWLLVLAVVTCLVGSTATAHLFARFRAMNSVRRYGWMMLCSVSAGTTVWCTHFIAMMAYITAAPVFLDPMLTLVSLLIAVCAAVPGIALASARRPAAGLCGGGIVGLAMSAMHYTGMRAYRIDGLVEWDWRYIAVSLVFAAVFSALAFHLLRRATHAALMGGALLFGLALVLLHFTGMTAMHVSVLDLHERGLGDTAMEALAIATSLAALLVVGCAVIAALIDRQGQEETFRRLRRMALHDPLTDLPNRARFNEELTDRLRHGERDSHLAVVMIDLSRFKSVNDIYGHQGGDQLLVALGARFAGALHDGERIARMGGDEFAALLSYDRREEVDAFLERVRGCLDEPFAFERFNVSVSANIGVALAPENGTDADVLMANADLAMYRGKAARSALPCFYDQTMDEAMRDRRALTSDLRAAIGTSQFVLHYQVQARIAEGEISGFEALVRWNHPTRGFVSPADFIPLAEESGQIIPLGSWILRQACFEAALWPNRHIISVNLSPLQLADPMLVDIVRDALNDSGLPPARLVLELTESAIIRDREFALKTLGALRDMGIALALDDFGIGYSSLDVLRAFPFDRIKLDASFVAEIERSEQAVAILNSVAVLGNSLKMPVLAEGIERPGQLRIVAQQGCSAIQGYLIGKPMRTLADPQMVRRAILNVVRGDGDVTMVA</sequence>
<dbReference type="Pfam" id="PF03707">
    <property type="entry name" value="MHYT"/>
    <property type="match status" value="2"/>
</dbReference>
<dbReference type="NCBIfam" id="TIGR00254">
    <property type="entry name" value="GGDEF"/>
    <property type="match status" value="1"/>
</dbReference>
<dbReference type="Pfam" id="PF00990">
    <property type="entry name" value="GGDEF"/>
    <property type="match status" value="1"/>
</dbReference>
<evidence type="ECO:0000256" key="1">
    <source>
        <dbReference type="PROSITE-ProRule" id="PRU00244"/>
    </source>
</evidence>
<evidence type="ECO:0000259" key="3">
    <source>
        <dbReference type="PROSITE" id="PS50887"/>
    </source>
</evidence>
<feature type="transmembrane region" description="Helical" evidence="1">
    <location>
        <begin position="213"/>
        <end position="235"/>
    </location>
</feature>
<evidence type="ECO:0000313" key="5">
    <source>
        <dbReference type="EMBL" id="MBW4331905.1"/>
    </source>
</evidence>
<dbReference type="CDD" id="cd01948">
    <property type="entry name" value="EAL"/>
    <property type="match status" value="1"/>
</dbReference>
<keyword evidence="1" id="KW-1133">Transmembrane helix</keyword>
<dbReference type="InterPro" id="IPR001633">
    <property type="entry name" value="EAL_dom"/>
</dbReference>